<evidence type="ECO:0000256" key="5">
    <source>
        <dbReference type="ARBA" id="ARBA00023157"/>
    </source>
</evidence>
<dbReference type="PROSITE" id="PS51257">
    <property type="entry name" value="PROKAR_LIPOPROTEIN"/>
    <property type="match status" value="1"/>
</dbReference>
<dbReference type="InterPro" id="IPR029034">
    <property type="entry name" value="Cystine-knot_cytokine"/>
</dbReference>
<evidence type="ECO:0000256" key="7">
    <source>
        <dbReference type="SAM" id="SignalP"/>
    </source>
</evidence>
<keyword evidence="9" id="KW-1185">Reference proteome</keyword>
<dbReference type="Pfam" id="PF00019">
    <property type="entry name" value="TGF_beta"/>
    <property type="match status" value="1"/>
</dbReference>
<accession>A0ABM1B7Y2</accession>
<dbReference type="PROSITE" id="PS51362">
    <property type="entry name" value="TGF_BETA_2"/>
    <property type="match status" value="1"/>
</dbReference>
<dbReference type="InterPro" id="IPR017948">
    <property type="entry name" value="TGFb_CS"/>
</dbReference>
<evidence type="ECO:0000256" key="6">
    <source>
        <dbReference type="RuleBase" id="RU000354"/>
    </source>
</evidence>
<organism evidence="9 10">
    <name type="scientific">Limulus polyphemus</name>
    <name type="common">Atlantic horseshoe crab</name>
    <dbReference type="NCBI Taxonomy" id="6850"/>
    <lineage>
        <taxon>Eukaryota</taxon>
        <taxon>Metazoa</taxon>
        <taxon>Ecdysozoa</taxon>
        <taxon>Arthropoda</taxon>
        <taxon>Chelicerata</taxon>
        <taxon>Merostomata</taxon>
        <taxon>Xiphosura</taxon>
        <taxon>Limulidae</taxon>
        <taxon>Limulus</taxon>
    </lineage>
</organism>
<name>A0ABM1B7Y2_LIMPO</name>
<dbReference type="Proteomes" id="UP000694941">
    <property type="component" value="Unplaced"/>
</dbReference>
<dbReference type="InterPro" id="IPR001839">
    <property type="entry name" value="TGF-b_C"/>
</dbReference>
<keyword evidence="7" id="KW-0732">Signal</keyword>
<dbReference type="Gene3D" id="2.60.120.970">
    <property type="match status" value="1"/>
</dbReference>
<evidence type="ECO:0000256" key="3">
    <source>
        <dbReference type="ARBA" id="ARBA00022525"/>
    </source>
</evidence>
<keyword evidence="3" id="KW-0964">Secreted</keyword>
<proteinExistence type="inferred from homology"/>
<sequence length="388" mass="44893">MRLVFTGFFIILLLGCVFSLTHKETIVNRILGNSNRNISSSLCKNCEKNEYEQRLGYEELKQLRLEIIKNDVLRKMGMSRPPIVDVGQQSSYMRLLAQKYILERLNAVSPSLEEGTDSIYGNARNIFLFPENSTRKYFKDTDAKTALFTFQLKPEVLMNHVKSLELQALVKMENSEVVLNQTFMLLEWRKQGNNWTSYIIAIKETPINNDWLKADLTHIGLQWIKERRKLHLEIRCITCSDDFLNSAISLNENIKPLLSFRVQFLNRLGRRKRNVQNCSATTTQCCRDSLHVSFSELGWQDFIIYPAGYDSYYCRGSCLEDVSLAHYHHTTVVHRYLTRLHPSNKPPQLRLCCSPSRLSSITLLVATHNDTIVQMEIPNAVVEECECI</sequence>
<comment type="similarity">
    <text evidence="2 6">Belongs to the TGF-beta family.</text>
</comment>
<evidence type="ECO:0000256" key="1">
    <source>
        <dbReference type="ARBA" id="ARBA00004613"/>
    </source>
</evidence>
<dbReference type="PANTHER" id="PTHR11848">
    <property type="entry name" value="TGF-BETA FAMILY"/>
    <property type="match status" value="1"/>
</dbReference>
<evidence type="ECO:0000259" key="8">
    <source>
        <dbReference type="PROSITE" id="PS51362"/>
    </source>
</evidence>
<feature type="signal peptide" evidence="7">
    <location>
        <begin position="1"/>
        <end position="19"/>
    </location>
</feature>
<dbReference type="CDD" id="cd13752">
    <property type="entry name" value="TGF_beta_INHB"/>
    <property type="match status" value="1"/>
</dbReference>
<dbReference type="PROSITE" id="PS00250">
    <property type="entry name" value="TGF_BETA_1"/>
    <property type="match status" value="1"/>
</dbReference>
<evidence type="ECO:0000256" key="4">
    <source>
        <dbReference type="ARBA" id="ARBA00023030"/>
    </source>
</evidence>
<comment type="subcellular location">
    <subcellularLocation>
        <location evidence="1">Secreted</location>
    </subcellularLocation>
</comment>
<dbReference type="SUPFAM" id="SSF57501">
    <property type="entry name" value="Cystine-knot cytokines"/>
    <property type="match status" value="1"/>
</dbReference>
<dbReference type="RefSeq" id="XP_013776635.1">
    <property type="nucleotide sequence ID" value="XM_013921181.2"/>
</dbReference>
<reference evidence="10" key="1">
    <citation type="submission" date="2025-08" db="UniProtKB">
        <authorList>
            <consortium name="RefSeq"/>
        </authorList>
    </citation>
    <scope>IDENTIFICATION</scope>
    <source>
        <tissue evidence="10">Muscle</tissue>
    </source>
</reference>
<dbReference type="SMART" id="SM00204">
    <property type="entry name" value="TGFB"/>
    <property type="match status" value="1"/>
</dbReference>
<evidence type="ECO:0000313" key="10">
    <source>
        <dbReference type="RefSeq" id="XP_013776635.1"/>
    </source>
</evidence>
<evidence type="ECO:0000256" key="2">
    <source>
        <dbReference type="ARBA" id="ARBA00006656"/>
    </source>
</evidence>
<keyword evidence="4 6" id="KW-0339">Growth factor</keyword>
<protein>
    <submittedName>
        <fullName evidence="10">Growth/differentiation factor 8-like</fullName>
    </submittedName>
</protein>
<dbReference type="PANTHER" id="PTHR11848:SF298">
    <property type="entry name" value="DAWDLE, ISOFORM A"/>
    <property type="match status" value="1"/>
</dbReference>
<evidence type="ECO:0000313" key="9">
    <source>
        <dbReference type="Proteomes" id="UP000694941"/>
    </source>
</evidence>
<keyword evidence="5" id="KW-1015">Disulfide bond</keyword>
<feature type="domain" description="TGF-beta family profile" evidence="8">
    <location>
        <begin position="270"/>
        <end position="388"/>
    </location>
</feature>
<dbReference type="PRINTS" id="PR00669">
    <property type="entry name" value="INHIBINA"/>
</dbReference>
<feature type="chain" id="PRO_5046922940" evidence="7">
    <location>
        <begin position="20"/>
        <end position="388"/>
    </location>
</feature>
<dbReference type="Gene3D" id="2.10.90.10">
    <property type="entry name" value="Cystine-knot cytokines"/>
    <property type="match status" value="1"/>
</dbReference>
<gene>
    <name evidence="10" type="primary">LOC106461363</name>
</gene>
<dbReference type="GeneID" id="106461363"/>
<dbReference type="InterPro" id="IPR015615">
    <property type="entry name" value="TGF-beta-rel"/>
</dbReference>